<evidence type="ECO:0000256" key="1">
    <source>
        <dbReference type="ARBA" id="ARBA00008857"/>
    </source>
</evidence>
<accession>A0A0D6AY76</accession>
<gene>
    <name evidence="6" type="ORF">NHU_00694</name>
</gene>
<dbReference type="InterPro" id="IPR002104">
    <property type="entry name" value="Integrase_catalytic"/>
</dbReference>
<dbReference type="EMBL" id="AP014800">
    <property type="protein sequence ID" value="BAQ67863.1"/>
    <property type="molecule type" value="Genomic_DNA"/>
</dbReference>
<dbReference type="PATRIC" id="fig|35806.4.peg.712"/>
<dbReference type="GO" id="GO:0015074">
    <property type="term" value="P:DNA integration"/>
    <property type="evidence" value="ECO:0007669"/>
    <property type="project" value="UniProtKB-KW"/>
</dbReference>
<dbReference type="PROSITE" id="PS51898">
    <property type="entry name" value="TYR_RECOMBINASE"/>
    <property type="match status" value="1"/>
</dbReference>
<dbReference type="GO" id="GO:0006310">
    <property type="term" value="P:DNA recombination"/>
    <property type="evidence" value="ECO:0007669"/>
    <property type="project" value="UniProtKB-KW"/>
</dbReference>
<name>A0A0D6AY76_RHOSU</name>
<comment type="similarity">
    <text evidence="1">Belongs to the 'phage' integrase family.</text>
</comment>
<dbReference type="Gene3D" id="1.10.443.10">
    <property type="entry name" value="Intergrase catalytic core"/>
    <property type="match status" value="1"/>
</dbReference>
<evidence type="ECO:0000256" key="3">
    <source>
        <dbReference type="ARBA" id="ARBA00023125"/>
    </source>
</evidence>
<reference evidence="6 7" key="1">
    <citation type="submission" date="2015-02" db="EMBL/GenBank/DDBJ databases">
        <title>Genome sequene of Rhodovulum sulfidophilum DSM 2351.</title>
        <authorList>
            <person name="Nagao N."/>
        </authorList>
    </citation>
    <scope>NUCLEOTIDE SEQUENCE [LARGE SCALE GENOMIC DNA]</scope>
    <source>
        <strain evidence="6 7">DSM 2351</strain>
    </source>
</reference>
<protein>
    <submittedName>
        <fullName evidence="6">Phage integrase family protein</fullName>
    </submittedName>
</protein>
<dbReference type="KEGG" id="rsu:NHU_00694"/>
<dbReference type="PANTHER" id="PTHR30629">
    <property type="entry name" value="PROPHAGE INTEGRASE"/>
    <property type="match status" value="1"/>
</dbReference>
<dbReference type="eggNOG" id="COG0582">
    <property type="taxonomic scope" value="Bacteria"/>
</dbReference>
<dbReference type="SUPFAM" id="SSF56349">
    <property type="entry name" value="DNA breaking-rejoining enzymes"/>
    <property type="match status" value="1"/>
</dbReference>
<dbReference type="PANTHER" id="PTHR30629:SF2">
    <property type="entry name" value="PROPHAGE INTEGRASE INTS-RELATED"/>
    <property type="match status" value="1"/>
</dbReference>
<proteinExistence type="inferred from homology"/>
<evidence type="ECO:0000256" key="2">
    <source>
        <dbReference type="ARBA" id="ARBA00022908"/>
    </source>
</evidence>
<keyword evidence="3" id="KW-0238">DNA-binding</keyword>
<dbReference type="Pfam" id="PF00589">
    <property type="entry name" value="Phage_integrase"/>
    <property type="match status" value="1"/>
</dbReference>
<evidence type="ECO:0000313" key="6">
    <source>
        <dbReference type="EMBL" id="BAQ67863.1"/>
    </source>
</evidence>
<dbReference type="InterPro" id="IPR011010">
    <property type="entry name" value="DNA_brk_join_enz"/>
</dbReference>
<dbReference type="GO" id="GO:0003677">
    <property type="term" value="F:DNA binding"/>
    <property type="evidence" value="ECO:0007669"/>
    <property type="project" value="UniProtKB-KW"/>
</dbReference>
<dbReference type="Proteomes" id="UP000064912">
    <property type="component" value="Chromosome"/>
</dbReference>
<evidence type="ECO:0000256" key="4">
    <source>
        <dbReference type="ARBA" id="ARBA00023172"/>
    </source>
</evidence>
<dbReference type="AlphaFoldDB" id="A0A0D6AY76"/>
<dbReference type="InterPro" id="IPR010998">
    <property type="entry name" value="Integrase_recombinase_N"/>
</dbReference>
<sequence>MKRDLPKHVYRKGAAIYWQRRGEPTVRMENQELTPAFWAEYALRLKGPVRAPSKRTFNGLIDSYRRSERYTSLAPRTRKDYERVLSVIEAKWGALDPVKAQRKHFIALRDANADAARFANYVVQVSRVLMEHAIDIGMVSENPAKGIKQVKGETIDRRPWPADLVKAYRDAAEGRALLVFELCLGTGQRIGDVLKMRWSDLENGGINVRQNKTGKTLWVPFTKTLRATLEAADRRSVFILTNERATGPWSYRGAAQAVRKVREEIGAEAYDIHALRHTAASELCTLGLTDEEIASVTGQSMAMVAHYTAHVRQKVRALKAQERRL</sequence>
<evidence type="ECO:0000259" key="5">
    <source>
        <dbReference type="PROSITE" id="PS51898"/>
    </source>
</evidence>
<evidence type="ECO:0000313" key="7">
    <source>
        <dbReference type="Proteomes" id="UP000064912"/>
    </source>
</evidence>
<keyword evidence="4" id="KW-0233">DNA recombination</keyword>
<organism evidence="6 7">
    <name type="scientific">Rhodovulum sulfidophilum</name>
    <name type="common">Rhodobacter sulfidophilus</name>
    <dbReference type="NCBI Taxonomy" id="35806"/>
    <lineage>
        <taxon>Bacteria</taxon>
        <taxon>Pseudomonadati</taxon>
        <taxon>Pseudomonadota</taxon>
        <taxon>Alphaproteobacteria</taxon>
        <taxon>Rhodobacterales</taxon>
        <taxon>Paracoccaceae</taxon>
        <taxon>Rhodovulum</taxon>
    </lineage>
</organism>
<dbReference type="Gene3D" id="1.10.150.130">
    <property type="match status" value="1"/>
</dbReference>
<feature type="domain" description="Tyr recombinase" evidence="5">
    <location>
        <begin position="155"/>
        <end position="322"/>
    </location>
</feature>
<dbReference type="InterPro" id="IPR013762">
    <property type="entry name" value="Integrase-like_cat_sf"/>
</dbReference>
<keyword evidence="2" id="KW-0229">DNA integration</keyword>
<dbReference type="InterPro" id="IPR050808">
    <property type="entry name" value="Phage_Integrase"/>
</dbReference>